<dbReference type="RefSeq" id="WP_239457869.1">
    <property type="nucleotide sequence ID" value="NZ_CP043612.1"/>
</dbReference>
<gene>
    <name evidence="1" type="ORF">SAMN06265220_101505</name>
</gene>
<keyword evidence="2" id="KW-1185">Reference proteome</keyword>
<sequence>MYFIAKDKPITGRKFKNELLKHLKKDLQNPFHSKKSIYFDTETYRDYVFKGCTTIFKIDSEQKTIHVIGVLKHRLF</sequence>
<accession>A0A521AW99</accession>
<dbReference type="AlphaFoldDB" id="A0A521AW99"/>
<name>A0A521AW99_9FLAO</name>
<reference evidence="1 2" key="1">
    <citation type="submission" date="2017-05" db="EMBL/GenBank/DDBJ databases">
        <authorList>
            <person name="Varghese N."/>
            <person name="Submissions S."/>
        </authorList>
    </citation>
    <scope>NUCLEOTIDE SEQUENCE [LARGE SCALE GENOMIC DNA]</scope>
    <source>
        <strain evidence="1 2">DSM 29982</strain>
    </source>
</reference>
<dbReference type="Proteomes" id="UP000319267">
    <property type="component" value="Unassembled WGS sequence"/>
</dbReference>
<dbReference type="InterPro" id="IPR007712">
    <property type="entry name" value="RelE/ParE_toxin"/>
</dbReference>
<dbReference type="Pfam" id="PF05016">
    <property type="entry name" value="ParE_toxin"/>
    <property type="match status" value="1"/>
</dbReference>
<evidence type="ECO:0000313" key="2">
    <source>
        <dbReference type="Proteomes" id="UP000319267"/>
    </source>
</evidence>
<protein>
    <submittedName>
        <fullName evidence="1">ParE toxin of type II toxin-antitoxin system, parDE</fullName>
    </submittedName>
</protein>
<evidence type="ECO:0000313" key="1">
    <source>
        <dbReference type="EMBL" id="SMO39106.1"/>
    </source>
</evidence>
<dbReference type="EMBL" id="FXTQ01000001">
    <property type="protein sequence ID" value="SMO39106.1"/>
    <property type="molecule type" value="Genomic_DNA"/>
</dbReference>
<proteinExistence type="predicted"/>
<organism evidence="1 2">
    <name type="scientific">Flavobacterium nitrogenifigens</name>
    <dbReference type="NCBI Taxonomy" id="1617283"/>
    <lineage>
        <taxon>Bacteria</taxon>
        <taxon>Pseudomonadati</taxon>
        <taxon>Bacteroidota</taxon>
        <taxon>Flavobacteriia</taxon>
        <taxon>Flavobacteriales</taxon>
        <taxon>Flavobacteriaceae</taxon>
        <taxon>Flavobacterium</taxon>
    </lineage>
</organism>